<dbReference type="EMBL" id="LVJZ01000003">
    <property type="protein sequence ID" value="ODB97793.1"/>
    <property type="molecule type" value="Genomic_DNA"/>
</dbReference>
<keyword evidence="2" id="KW-1185">Reference proteome</keyword>
<comment type="caution">
    <text evidence="1">The sequence shown here is derived from an EMBL/GenBank/DDBJ whole genome shotgun (WGS) entry which is preliminary data.</text>
</comment>
<dbReference type="STRING" id="1818881.A3196_14125"/>
<dbReference type="Proteomes" id="UP000094849">
    <property type="component" value="Unassembled WGS sequence"/>
</dbReference>
<evidence type="ECO:0000313" key="2">
    <source>
        <dbReference type="Proteomes" id="UP000094849"/>
    </source>
</evidence>
<dbReference type="RefSeq" id="WP_069024636.1">
    <property type="nucleotide sequence ID" value="NZ_LVJZ01000003.1"/>
</dbReference>
<gene>
    <name evidence="1" type="ORF">A3196_14125</name>
</gene>
<reference evidence="1 2" key="1">
    <citation type="submission" date="2016-03" db="EMBL/GenBank/DDBJ databases">
        <title>Chemosynthetic sulphur-oxidizing symbionts of marine invertebrate animals are capable of nitrogen fixation.</title>
        <authorList>
            <person name="Petersen J.M."/>
            <person name="Kemper A."/>
            <person name="Gruber-Vodicka H."/>
            <person name="Cardini U."/>
            <person name="Geest Mvander."/>
            <person name="Kleiner M."/>
            <person name="Bulgheresi S."/>
            <person name="Fussmann M."/>
            <person name="Herbold C."/>
            <person name="Seah B.K.B."/>
            <person name="Antony C.Paul."/>
            <person name="Liu D."/>
            <person name="Belitz A."/>
            <person name="Weber M."/>
        </authorList>
    </citation>
    <scope>NUCLEOTIDE SEQUENCE [LARGE SCALE GENOMIC DNA]</scope>
    <source>
        <strain evidence="1">G_D</strain>
    </source>
</reference>
<organism evidence="1 2">
    <name type="scientific">Candidatus Thiodiazotropha endoloripes</name>
    <dbReference type="NCBI Taxonomy" id="1818881"/>
    <lineage>
        <taxon>Bacteria</taxon>
        <taxon>Pseudomonadati</taxon>
        <taxon>Pseudomonadota</taxon>
        <taxon>Gammaproteobacteria</taxon>
        <taxon>Chromatiales</taxon>
        <taxon>Sedimenticolaceae</taxon>
        <taxon>Candidatus Thiodiazotropha</taxon>
    </lineage>
</organism>
<dbReference type="AlphaFoldDB" id="A0A1E2USQ9"/>
<evidence type="ECO:0000313" key="1">
    <source>
        <dbReference type="EMBL" id="ODB97793.1"/>
    </source>
</evidence>
<protein>
    <submittedName>
        <fullName evidence="1">Uncharacterized protein</fullName>
    </submittedName>
</protein>
<sequence length="171" mass="19843">MSRLETIRDYRRTIYSIAEFMIRNKHAVSEFGNALVWSDLEHIPTWLLWDEGERYKVIMTAGTIFLLPSIRIWIDAKKIQEVRSLIGDELFDLILKTTKIDNYQIKYITLNNIQDSLSAAGSAVIISSSSMRVRPWISRAVPKPKGKLDSELAKEIMKHTIFIINQNRFKS</sequence>
<accession>A0A1E2USQ9</accession>
<proteinExistence type="predicted"/>
<name>A0A1E2USQ9_9GAMM</name>